<dbReference type="EMBL" id="RXOF01000004">
    <property type="protein sequence ID" value="RTQ50616.1"/>
    <property type="molecule type" value="Genomic_DNA"/>
</dbReference>
<proteinExistence type="predicted"/>
<organism evidence="2 3">
    <name type="scientific">Hymenobacter gummosus</name>
    <dbReference type="NCBI Taxonomy" id="1776032"/>
    <lineage>
        <taxon>Bacteria</taxon>
        <taxon>Pseudomonadati</taxon>
        <taxon>Bacteroidota</taxon>
        <taxon>Cytophagia</taxon>
        <taxon>Cytophagales</taxon>
        <taxon>Hymenobacteraceae</taxon>
        <taxon>Hymenobacter</taxon>
    </lineage>
</organism>
<dbReference type="PANTHER" id="PTHR43685">
    <property type="entry name" value="GLYCOSYLTRANSFERASE"/>
    <property type="match status" value="1"/>
</dbReference>
<dbReference type="GO" id="GO:0016740">
    <property type="term" value="F:transferase activity"/>
    <property type="evidence" value="ECO:0007669"/>
    <property type="project" value="UniProtKB-KW"/>
</dbReference>
<gene>
    <name evidence="2" type="ORF">EJV47_08235</name>
</gene>
<keyword evidence="2" id="KW-0808">Transferase</keyword>
<dbReference type="Gene3D" id="3.90.550.10">
    <property type="entry name" value="Spore Coat Polysaccharide Biosynthesis Protein SpsA, Chain A"/>
    <property type="match status" value="1"/>
</dbReference>
<dbReference type="Proteomes" id="UP000282184">
    <property type="component" value="Unassembled WGS sequence"/>
</dbReference>
<dbReference type="AlphaFoldDB" id="A0A3S0K690"/>
<feature type="domain" description="Glycosyltransferase 2-like" evidence="1">
    <location>
        <begin position="8"/>
        <end position="154"/>
    </location>
</feature>
<comment type="caution">
    <text evidence="2">The sequence shown here is derived from an EMBL/GenBank/DDBJ whole genome shotgun (WGS) entry which is preliminary data.</text>
</comment>
<dbReference type="Pfam" id="PF00535">
    <property type="entry name" value="Glycos_transf_2"/>
    <property type="match status" value="1"/>
</dbReference>
<dbReference type="InterPro" id="IPR050834">
    <property type="entry name" value="Glycosyltransf_2"/>
</dbReference>
<keyword evidence="3" id="KW-1185">Reference proteome</keyword>
<reference evidence="2 3" key="1">
    <citation type="submission" date="2018-12" db="EMBL/GenBank/DDBJ databases">
        <title>Hymenobacter gummosus sp. nov., isolated from a spring.</title>
        <authorList>
            <person name="Nie L."/>
        </authorList>
    </citation>
    <scope>NUCLEOTIDE SEQUENCE [LARGE SCALE GENOMIC DNA]</scope>
    <source>
        <strain evidence="2 3">KCTC 52166</strain>
    </source>
</reference>
<name>A0A3S0K690_9BACT</name>
<evidence type="ECO:0000313" key="2">
    <source>
        <dbReference type="EMBL" id="RTQ50616.1"/>
    </source>
</evidence>
<dbReference type="InterPro" id="IPR001173">
    <property type="entry name" value="Glyco_trans_2-like"/>
</dbReference>
<evidence type="ECO:0000259" key="1">
    <source>
        <dbReference type="Pfam" id="PF00535"/>
    </source>
</evidence>
<dbReference type="SUPFAM" id="SSF53448">
    <property type="entry name" value="Nucleotide-diphospho-sugar transferases"/>
    <property type="match status" value="1"/>
</dbReference>
<protein>
    <submittedName>
        <fullName evidence="2">Glycosyltransferase</fullName>
    </submittedName>
</protein>
<accession>A0A3S0K690</accession>
<evidence type="ECO:0000313" key="3">
    <source>
        <dbReference type="Proteomes" id="UP000282184"/>
    </source>
</evidence>
<dbReference type="RefSeq" id="WP_126692684.1">
    <property type="nucleotide sequence ID" value="NZ_RXOF01000004.1"/>
</dbReference>
<sequence length="328" mass="38120">MSTYRISYVLTTYNKLPYLKHVLGRLVAERRPDEEIIVADGGSKDGTPQYLRELYEAGKIQQYVSEHDKGQSHGMNKCLFMARGEIIKLINDDDAFHYPSIRKAADFMMENPEVDVVMGYNAASQMEDLSYVRVKEDPARDYQRWLEHKIPFQMIDLPILIRRKSLTLTGLFYAGVVMVDLEWVYRATSLNVNIAWCTAVISMHVSNPDGNFNRMSEAKRQAEFERVRDFYAGKPPRRGVGELLRDGIEAAKRPIRPMKRALFDRFNLPQVQNPERFETGFVPRPGENNIDATYRMCDEMLAKLNENRPVHFTFRKQEVRKVFNPDQP</sequence>
<dbReference type="InterPro" id="IPR029044">
    <property type="entry name" value="Nucleotide-diphossugar_trans"/>
</dbReference>
<dbReference type="OrthoDB" id="9788101at2"/>
<dbReference type="PANTHER" id="PTHR43685:SF2">
    <property type="entry name" value="GLYCOSYLTRANSFERASE 2-LIKE DOMAIN-CONTAINING PROTEIN"/>
    <property type="match status" value="1"/>
</dbReference>